<evidence type="ECO:0000313" key="2">
    <source>
        <dbReference type="Proteomes" id="UP001179614"/>
    </source>
</evidence>
<dbReference type="EMBL" id="CP089391">
    <property type="protein sequence ID" value="WBL82337.1"/>
    <property type="molecule type" value="Genomic_DNA"/>
</dbReference>
<name>A0ABY7N0J1_9BRAD</name>
<accession>A0ABY7N0J1</accession>
<protein>
    <submittedName>
        <fullName evidence="1">Uncharacterized protein</fullName>
    </submittedName>
</protein>
<reference evidence="1" key="1">
    <citation type="submission" date="2021-12" db="EMBL/GenBank/DDBJ databases">
        <title>Bradyrhizobium xenonodulans sp. nov.</title>
        <authorList>
            <person name="Claassens R."/>
            <person name="Venter S.N."/>
            <person name="Beukes C.W."/>
            <person name="Stepkowski T."/>
            <person name="Steenkamp E.T."/>
        </authorList>
    </citation>
    <scope>NUCLEOTIDE SEQUENCE</scope>
    <source>
        <strain evidence="1">14AB</strain>
    </source>
</reference>
<sequence>MAIASAVAVIAMSYLAIDAGVVNTSVVTKRIDVVKASISDVGMGQHHLAFAVQAWARRDQQKPALEHCLAVD</sequence>
<proteinExistence type="predicted"/>
<gene>
    <name evidence="1" type="ORF">I3J27_18575</name>
</gene>
<organism evidence="1 2">
    <name type="scientific">Bradyrhizobium xenonodulans</name>
    <dbReference type="NCBI Taxonomy" id="2736875"/>
    <lineage>
        <taxon>Bacteria</taxon>
        <taxon>Pseudomonadati</taxon>
        <taxon>Pseudomonadota</taxon>
        <taxon>Alphaproteobacteria</taxon>
        <taxon>Hyphomicrobiales</taxon>
        <taxon>Nitrobacteraceae</taxon>
        <taxon>Bradyrhizobium</taxon>
    </lineage>
</organism>
<evidence type="ECO:0000313" key="1">
    <source>
        <dbReference type="EMBL" id="WBL82337.1"/>
    </source>
</evidence>
<dbReference type="RefSeq" id="WP_270172190.1">
    <property type="nucleotide sequence ID" value="NZ_CP089391.1"/>
</dbReference>
<dbReference type="Proteomes" id="UP001179614">
    <property type="component" value="Chromosome"/>
</dbReference>
<keyword evidence="2" id="KW-1185">Reference proteome</keyword>